<proteinExistence type="predicted"/>
<dbReference type="AlphaFoldDB" id="A0A4U1CVP4"/>
<dbReference type="InterPro" id="IPR005532">
    <property type="entry name" value="SUMF_dom"/>
</dbReference>
<dbReference type="OrthoDB" id="9773278at2"/>
<keyword evidence="4" id="KW-0449">Lipoprotein</keyword>
<feature type="chain" id="PRO_5020933131" evidence="2">
    <location>
        <begin position="20"/>
        <end position="528"/>
    </location>
</feature>
<evidence type="ECO:0000313" key="4">
    <source>
        <dbReference type="EMBL" id="TKC13004.1"/>
    </source>
</evidence>
<dbReference type="PROSITE" id="PS51257">
    <property type="entry name" value="PROKAR_LIPOPROTEIN"/>
    <property type="match status" value="1"/>
</dbReference>
<dbReference type="EMBL" id="SWBR01000001">
    <property type="protein sequence ID" value="TKC13004.1"/>
    <property type="molecule type" value="Genomic_DNA"/>
</dbReference>
<accession>A0A4U1CVP4</accession>
<dbReference type="PANTHER" id="PTHR23150">
    <property type="entry name" value="SULFATASE MODIFYING FACTOR 1, 2"/>
    <property type="match status" value="1"/>
</dbReference>
<dbReference type="Proteomes" id="UP000309488">
    <property type="component" value="Unassembled WGS sequence"/>
</dbReference>
<dbReference type="RefSeq" id="WP_136839127.1">
    <property type="nucleotide sequence ID" value="NZ_SWBR01000001.1"/>
</dbReference>
<keyword evidence="5" id="KW-1185">Reference proteome</keyword>
<evidence type="ECO:0000256" key="2">
    <source>
        <dbReference type="SAM" id="SignalP"/>
    </source>
</evidence>
<comment type="caution">
    <text evidence="4">The sequence shown here is derived from an EMBL/GenBank/DDBJ whole genome shotgun (WGS) entry which is preliminary data.</text>
</comment>
<evidence type="ECO:0000313" key="5">
    <source>
        <dbReference type="Proteomes" id="UP000309488"/>
    </source>
</evidence>
<sequence length="528" mass="59083">MKKTYLYSFVFLISISVFTSCKSKKNSTNISSKTGYAYNDRANGGFEVASKYKRGHETNAYGLIEIEGGQFIMGGSAIDIPGQDMSNLNYKREITVSSFYMDETEVSNTNWLEYLNWIKRNYPTDAQYYYEELPDTLVWRRPLSFNEPFVNNYLRHPAYKDYPVVGVTALQAERYCAWRTDMVNQKVLRDKGYMNSFAVINGVASGNNAPATPISKPTQPFNTEIYLNGQIDDKGSNAMKDLNPAATGAAGATTGAGNTGPTRNVRLEDGVILQPFRLPTEAEWEYAALALIGNTQYENVNEKKIYPWNGLGITSAKKSTRGLILANFKRAKGDYMGVGGSLNDKAAFTQDVMAYPPNDFGLYNMAGNVNEWTGDTYRVATYEQADALNPFRGNQYQNKDRDPATGQLKKDKYGKPEMVKANSAVKQTWAELQANQTSGKSTTPFNPDQRDYRDEQSNLYGITTLVNNKSRVYKGGSWDDQAQWLNPATRRHLQEDESTADIGFRCAMTMLGSSEIRSAGKPQFSKKP</sequence>
<reference evidence="4 5" key="1">
    <citation type="submission" date="2019-04" db="EMBL/GenBank/DDBJ databases">
        <title>Pedobacter sp. RP-3-22 sp. nov., isolated from Arctic soil.</title>
        <authorList>
            <person name="Dahal R.H."/>
            <person name="Kim D.-U."/>
        </authorList>
    </citation>
    <scope>NUCLEOTIDE SEQUENCE [LARGE SCALE GENOMIC DNA]</scope>
    <source>
        <strain evidence="4 5">RP-3-22</strain>
    </source>
</reference>
<feature type="domain" description="Sulfatase-modifying factor enzyme-like" evidence="3">
    <location>
        <begin position="62"/>
        <end position="394"/>
    </location>
</feature>
<feature type="signal peptide" evidence="2">
    <location>
        <begin position="1"/>
        <end position="19"/>
    </location>
</feature>
<organism evidence="4 5">
    <name type="scientific">Pedobacter polaris</name>
    <dbReference type="NCBI Taxonomy" id="2571273"/>
    <lineage>
        <taxon>Bacteria</taxon>
        <taxon>Pseudomonadati</taxon>
        <taxon>Bacteroidota</taxon>
        <taxon>Sphingobacteriia</taxon>
        <taxon>Sphingobacteriales</taxon>
        <taxon>Sphingobacteriaceae</taxon>
        <taxon>Pedobacter</taxon>
    </lineage>
</organism>
<evidence type="ECO:0000259" key="3">
    <source>
        <dbReference type="Pfam" id="PF03781"/>
    </source>
</evidence>
<dbReference type="InterPro" id="IPR042095">
    <property type="entry name" value="SUMF_sf"/>
</dbReference>
<protein>
    <submittedName>
        <fullName evidence="4">Gliding motility lipoprotein GldJ</fullName>
    </submittedName>
</protein>
<keyword evidence="2" id="KW-0732">Signal</keyword>
<dbReference type="InterPro" id="IPR051043">
    <property type="entry name" value="Sulfatase_Mod_Factor_Kinase"/>
</dbReference>
<dbReference type="Gene3D" id="3.90.1580.10">
    <property type="entry name" value="paralog of FGE (formylglycine-generating enzyme)"/>
    <property type="match status" value="1"/>
</dbReference>
<dbReference type="SUPFAM" id="SSF56436">
    <property type="entry name" value="C-type lectin-like"/>
    <property type="match status" value="1"/>
</dbReference>
<dbReference type="PANTHER" id="PTHR23150:SF19">
    <property type="entry name" value="FORMYLGLYCINE-GENERATING ENZYME"/>
    <property type="match status" value="1"/>
</dbReference>
<evidence type="ECO:0000256" key="1">
    <source>
        <dbReference type="SAM" id="MobiDB-lite"/>
    </source>
</evidence>
<dbReference type="InterPro" id="IPR016187">
    <property type="entry name" value="CTDL_fold"/>
</dbReference>
<gene>
    <name evidence="4" type="ORF">FA048_05135</name>
</gene>
<dbReference type="GO" id="GO:0120147">
    <property type="term" value="F:formylglycine-generating oxidase activity"/>
    <property type="evidence" value="ECO:0007669"/>
    <property type="project" value="TreeGrafter"/>
</dbReference>
<feature type="compositionally biased region" description="Polar residues" evidence="1">
    <location>
        <begin position="433"/>
        <end position="446"/>
    </location>
</feature>
<dbReference type="Pfam" id="PF03781">
    <property type="entry name" value="FGE-sulfatase"/>
    <property type="match status" value="1"/>
</dbReference>
<name>A0A4U1CVP4_9SPHI</name>
<feature type="compositionally biased region" description="Basic and acidic residues" evidence="1">
    <location>
        <begin position="398"/>
        <end position="415"/>
    </location>
</feature>
<feature type="region of interest" description="Disordered" evidence="1">
    <location>
        <begin position="433"/>
        <end position="452"/>
    </location>
</feature>
<feature type="region of interest" description="Disordered" evidence="1">
    <location>
        <begin position="390"/>
        <end position="415"/>
    </location>
</feature>